<evidence type="ECO:0000256" key="1">
    <source>
        <dbReference type="ARBA" id="ARBA00022723"/>
    </source>
</evidence>
<dbReference type="GO" id="GO:0008235">
    <property type="term" value="F:metalloexopeptidase activity"/>
    <property type="evidence" value="ECO:0007669"/>
    <property type="project" value="UniProtKB-ARBA"/>
</dbReference>
<dbReference type="InterPro" id="IPR000994">
    <property type="entry name" value="Pept_M24"/>
</dbReference>
<reference evidence="6" key="1">
    <citation type="submission" date="2017-09" db="EMBL/GenBank/DDBJ databases">
        <title>Depth-based differentiation of microbial function through sediment-hosted aquifers and enrichment of novel symbionts in the deep terrestrial subsurface.</title>
        <authorList>
            <person name="Probst A.J."/>
            <person name="Ladd B."/>
            <person name="Jarett J.K."/>
            <person name="Geller-Mcgrath D.E."/>
            <person name="Sieber C.M.K."/>
            <person name="Emerson J.B."/>
            <person name="Anantharaman K."/>
            <person name="Thomas B.C."/>
            <person name="Malmstrom R."/>
            <person name="Stieglmeier M."/>
            <person name="Klingl A."/>
            <person name="Woyke T."/>
            <person name="Ryan C.M."/>
            <person name="Banfield J.F."/>
        </authorList>
    </citation>
    <scope>NUCLEOTIDE SEQUENCE [LARGE SCALE GENOMIC DNA]</scope>
</reference>
<dbReference type="PANTHER" id="PTHR46112">
    <property type="entry name" value="AMINOPEPTIDASE"/>
    <property type="match status" value="1"/>
</dbReference>
<name>A0A2H0UEQ1_9BACT</name>
<organism evidence="5 6">
    <name type="scientific">Candidatus Kaiserbacteria bacterium CG10_big_fil_rev_8_21_14_0_10_51_14</name>
    <dbReference type="NCBI Taxonomy" id="1974610"/>
    <lineage>
        <taxon>Bacteria</taxon>
        <taxon>Candidatus Kaiseribacteriota</taxon>
    </lineage>
</organism>
<gene>
    <name evidence="5" type="ORF">COU18_00040</name>
</gene>
<evidence type="ECO:0008006" key="7">
    <source>
        <dbReference type="Google" id="ProtNLM"/>
    </source>
</evidence>
<dbReference type="AlphaFoldDB" id="A0A2H0UEQ1"/>
<evidence type="ECO:0000256" key="2">
    <source>
        <dbReference type="ARBA" id="ARBA00022801"/>
    </source>
</evidence>
<feature type="domain" description="Peptidase M24" evidence="3">
    <location>
        <begin position="139"/>
        <end position="360"/>
    </location>
</feature>
<dbReference type="Pfam" id="PF01321">
    <property type="entry name" value="Creatinase_N"/>
    <property type="match status" value="1"/>
</dbReference>
<dbReference type="SUPFAM" id="SSF55920">
    <property type="entry name" value="Creatinase/aminopeptidase"/>
    <property type="match status" value="1"/>
</dbReference>
<dbReference type="InterPro" id="IPR000587">
    <property type="entry name" value="Creatinase_N"/>
</dbReference>
<dbReference type="PANTHER" id="PTHR46112:SF3">
    <property type="entry name" value="AMINOPEPTIDASE YPDF"/>
    <property type="match status" value="1"/>
</dbReference>
<dbReference type="Pfam" id="PF00557">
    <property type="entry name" value="Peptidase_M24"/>
    <property type="match status" value="1"/>
</dbReference>
<protein>
    <recommendedName>
        <fullName evidence="7">Peptidase M24 domain-containing protein</fullName>
    </recommendedName>
</protein>
<sequence length="373" mass="42691">MRVVAPCGIAMEECVFCYNYTIDMAIPLLISNLINIRYLTGVQMTFGLMIMSGKRRMLFVDSRYTEKAKQACFSGTTVRSIDDLERHLKRCKKMRFEAEDVSVARLGRWKKKYRWIRFVPSAGVVEEMRRSKNKEEIRAIRRACKITDEVMMLIPSLLRIRNITEKRLAWEIEKLSRELGAESMAFDTIVGFGDHTSRPHHSPTNRKLKKRDIVQIDMGVKVDGYCSDCSRVFFVGESTEEQRNIFDLLIKTVKETTKQVKDGVTNHALDRYARTMLRRGAPLGRPGEKIMILTSGKNLDTLFTHGLGHGVGLEIHEGMSLSKRAAKQTLKTNEIITIEPGVYLEGKWGMRIEDTILVTKNGHTRLTKAPFLL</sequence>
<keyword evidence="1" id="KW-0479">Metal-binding</keyword>
<evidence type="ECO:0000259" key="3">
    <source>
        <dbReference type="Pfam" id="PF00557"/>
    </source>
</evidence>
<dbReference type="GO" id="GO:0046872">
    <property type="term" value="F:metal ion binding"/>
    <property type="evidence" value="ECO:0007669"/>
    <property type="project" value="UniProtKB-KW"/>
</dbReference>
<proteinExistence type="predicted"/>
<dbReference type="InterPro" id="IPR036005">
    <property type="entry name" value="Creatinase/aminopeptidase-like"/>
</dbReference>
<comment type="caution">
    <text evidence="5">The sequence shown here is derived from an EMBL/GenBank/DDBJ whole genome shotgun (WGS) entry which is preliminary data.</text>
</comment>
<dbReference type="SUPFAM" id="SSF53092">
    <property type="entry name" value="Creatinase/prolidase N-terminal domain"/>
    <property type="match status" value="1"/>
</dbReference>
<evidence type="ECO:0000313" key="6">
    <source>
        <dbReference type="Proteomes" id="UP000231192"/>
    </source>
</evidence>
<dbReference type="PROSITE" id="PS00491">
    <property type="entry name" value="PROLINE_PEPTIDASE"/>
    <property type="match status" value="1"/>
</dbReference>
<dbReference type="Gene3D" id="3.40.350.10">
    <property type="entry name" value="Creatinase/prolidase N-terminal domain"/>
    <property type="match status" value="1"/>
</dbReference>
<dbReference type="InterPro" id="IPR029149">
    <property type="entry name" value="Creatin/AminoP/Spt16_N"/>
</dbReference>
<dbReference type="EMBL" id="PFBK01000001">
    <property type="protein sequence ID" value="PIR84245.1"/>
    <property type="molecule type" value="Genomic_DNA"/>
</dbReference>
<accession>A0A2H0UEQ1</accession>
<dbReference type="GO" id="GO:0004177">
    <property type="term" value="F:aminopeptidase activity"/>
    <property type="evidence" value="ECO:0007669"/>
    <property type="project" value="UniProtKB-ARBA"/>
</dbReference>
<dbReference type="Proteomes" id="UP000231192">
    <property type="component" value="Unassembled WGS sequence"/>
</dbReference>
<feature type="domain" description="Creatinase N-terminal" evidence="4">
    <location>
        <begin position="28"/>
        <end position="129"/>
    </location>
</feature>
<dbReference type="InterPro" id="IPR001714">
    <property type="entry name" value="Pept_M24_MAP"/>
</dbReference>
<dbReference type="PRINTS" id="PR00599">
    <property type="entry name" value="MAPEPTIDASE"/>
</dbReference>
<dbReference type="Gene3D" id="3.90.230.10">
    <property type="entry name" value="Creatinase/methionine aminopeptidase superfamily"/>
    <property type="match status" value="1"/>
</dbReference>
<dbReference type="InterPro" id="IPR050659">
    <property type="entry name" value="Peptidase_M24B"/>
</dbReference>
<evidence type="ECO:0000313" key="5">
    <source>
        <dbReference type="EMBL" id="PIR84245.1"/>
    </source>
</evidence>
<evidence type="ECO:0000259" key="4">
    <source>
        <dbReference type="Pfam" id="PF01321"/>
    </source>
</evidence>
<dbReference type="InterPro" id="IPR001131">
    <property type="entry name" value="Peptidase_M24B_aminopep-P_CS"/>
</dbReference>
<keyword evidence="2" id="KW-0378">Hydrolase</keyword>